<feature type="transmembrane region" description="Helical" evidence="2">
    <location>
        <begin position="227"/>
        <end position="248"/>
    </location>
</feature>
<reference evidence="4" key="2">
    <citation type="submission" date="2025-08" db="UniProtKB">
        <authorList>
            <consortium name="Ensembl"/>
        </authorList>
    </citation>
    <scope>IDENTIFICATION</scope>
</reference>
<keyword evidence="3" id="KW-0732">Signal</keyword>
<dbReference type="HOGENOM" id="CLU_953020_0_0_1"/>
<evidence type="ECO:0000313" key="5">
    <source>
        <dbReference type="Proteomes" id="UP000008144"/>
    </source>
</evidence>
<dbReference type="GeneID" id="100175237"/>
<accession>A0A1W2W703</accession>
<dbReference type="Ensembl" id="ENSCINT00000005340.3">
    <property type="protein sequence ID" value="ENSCINP00000005340.3"/>
    <property type="gene ID" value="ENSCING00000002623.3"/>
</dbReference>
<evidence type="ECO:0000313" key="4">
    <source>
        <dbReference type="Ensembl" id="ENSCINP00000005340.3"/>
    </source>
</evidence>
<name>F7B2S4_CIOIN</name>
<evidence type="ECO:0000256" key="3">
    <source>
        <dbReference type="SAM" id="SignalP"/>
    </source>
</evidence>
<evidence type="ECO:0000256" key="1">
    <source>
        <dbReference type="SAM" id="MobiDB-lite"/>
    </source>
</evidence>
<dbReference type="AlphaFoldDB" id="F7B2S4"/>
<keyword evidence="5" id="KW-1185">Reference proteome</keyword>
<reference evidence="4" key="3">
    <citation type="submission" date="2025-09" db="UniProtKB">
        <authorList>
            <consortium name="Ensembl"/>
        </authorList>
    </citation>
    <scope>IDENTIFICATION</scope>
</reference>
<dbReference type="OMA" id="HDQANTT"/>
<dbReference type="InParanoid" id="F7B2S4"/>
<accession>F7B2S4</accession>
<proteinExistence type="predicted"/>
<dbReference type="STRING" id="7719.ENSCINP00000005340"/>
<keyword evidence="2" id="KW-0812">Transmembrane</keyword>
<dbReference type="KEGG" id="cin:100175237"/>
<reference evidence="5" key="1">
    <citation type="journal article" date="2002" name="Science">
        <title>The draft genome of Ciona intestinalis: insights into chordate and vertebrate origins.</title>
        <authorList>
            <person name="Dehal P."/>
            <person name="Satou Y."/>
            <person name="Campbell R.K."/>
            <person name="Chapman J."/>
            <person name="Degnan B."/>
            <person name="De Tomaso A."/>
            <person name="Davidson B."/>
            <person name="Di Gregorio A."/>
            <person name="Gelpke M."/>
            <person name="Goodstein D.M."/>
            <person name="Harafuji N."/>
            <person name="Hastings K.E."/>
            <person name="Ho I."/>
            <person name="Hotta K."/>
            <person name="Huang W."/>
            <person name="Kawashima T."/>
            <person name="Lemaire P."/>
            <person name="Martinez D."/>
            <person name="Meinertzhagen I.A."/>
            <person name="Necula S."/>
            <person name="Nonaka M."/>
            <person name="Putnam N."/>
            <person name="Rash S."/>
            <person name="Saiga H."/>
            <person name="Satake M."/>
            <person name="Terry A."/>
            <person name="Yamada L."/>
            <person name="Wang H.G."/>
            <person name="Awazu S."/>
            <person name="Azumi K."/>
            <person name="Boore J."/>
            <person name="Branno M."/>
            <person name="Chin-Bow S."/>
            <person name="DeSantis R."/>
            <person name="Doyle S."/>
            <person name="Francino P."/>
            <person name="Keys D.N."/>
            <person name="Haga S."/>
            <person name="Hayashi H."/>
            <person name="Hino K."/>
            <person name="Imai K.S."/>
            <person name="Inaba K."/>
            <person name="Kano S."/>
            <person name="Kobayashi K."/>
            <person name="Kobayashi M."/>
            <person name="Lee B.I."/>
            <person name="Makabe K.W."/>
            <person name="Manohar C."/>
            <person name="Matassi G."/>
            <person name="Medina M."/>
            <person name="Mochizuki Y."/>
            <person name="Mount S."/>
            <person name="Morishita T."/>
            <person name="Miura S."/>
            <person name="Nakayama A."/>
            <person name="Nishizaka S."/>
            <person name="Nomoto H."/>
            <person name="Ohta F."/>
            <person name="Oishi K."/>
            <person name="Rigoutsos I."/>
            <person name="Sano M."/>
            <person name="Sasaki A."/>
            <person name="Sasakura Y."/>
            <person name="Shoguchi E."/>
            <person name="Shin-i T."/>
            <person name="Spagnuolo A."/>
            <person name="Stainier D."/>
            <person name="Suzuki M.M."/>
            <person name="Tassy O."/>
            <person name="Takatori N."/>
            <person name="Tokuoka M."/>
            <person name="Yagi K."/>
            <person name="Yoshizaki F."/>
            <person name="Wada S."/>
            <person name="Zhang C."/>
            <person name="Hyatt P.D."/>
            <person name="Larimer F."/>
            <person name="Detter C."/>
            <person name="Doggett N."/>
            <person name="Glavina T."/>
            <person name="Hawkins T."/>
            <person name="Richardson P."/>
            <person name="Lucas S."/>
            <person name="Kohara Y."/>
            <person name="Levine M."/>
            <person name="Satoh N."/>
            <person name="Rokhsar D.S."/>
        </authorList>
    </citation>
    <scope>NUCLEOTIDE SEQUENCE [LARGE SCALE GENOMIC DNA]</scope>
</reference>
<protein>
    <submittedName>
        <fullName evidence="4">Flocculation protein FLO11</fullName>
    </submittedName>
</protein>
<feature type="signal peptide" evidence="3">
    <location>
        <begin position="1"/>
        <end position="22"/>
    </location>
</feature>
<organism evidence="4 5">
    <name type="scientific">Ciona intestinalis</name>
    <name type="common">Transparent sea squirt</name>
    <name type="synonym">Ascidia intestinalis</name>
    <dbReference type="NCBI Taxonomy" id="7719"/>
    <lineage>
        <taxon>Eukaryota</taxon>
        <taxon>Metazoa</taxon>
        <taxon>Chordata</taxon>
        <taxon>Tunicata</taxon>
        <taxon>Ascidiacea</taxon>
        <taxon>Phlebobranchia</taxon>
        <taxon>Cionidae</taxon>
        <taxon>Ciona</taxon>
    </lineage>
</organism>
<gene>
    <name evidence="4" type="primary">LOC100175237</name>
</gene>
<feature type="compositionally biased region" description="Low complexity" evidence="1">
    <location>
        <begin position="103"/>
        <end position="217"/>
    </location>
</feature>
<sequence length="292" mass="30656">MTSQKMFLRLFLLVGIICITGGENVGASNRRKSPKFRGNATINEEKKKLPPGGDIVSDVTNQSNQFKAGLEVIGNITNQSQPTIHATPPSTANHDQANTTTIEITTQPQTTTRAPVTSSTAPVTSSTAPVTSSTAPVTSSTVPVTSSTAPVTSSTASMTSSASVTSQPSSMTSSTLPMTSSTVTSQPPTMTSSTVTSQSPTMTSSTPQTNTTIPTVPKKQGGGISTGVGVLLGAISAAVIIVISFFVYKYQRRFMHAARFRRLQDSPLDEFDELNGADAVYAEHTVPIRLRV</sequence>
<dbReference type="OrthoDB" id="8744624at2759"/>
<keyword evidence="2" id="KW-1133">Transmembrane helix</keyword>
<dbReference type="Proteomes" id="UP000008144">
    <property type="component" value="Unassembled WGS sequence"/>
</dbReference>
<evidence type="ECO:0000256" key="2">
    <source>
        <dbReference type="SAM" id="Phobius"/>
    </source>
</evidence>
<feature type="chain" id="PRO_5014090485" evidence="3">
    <location>
        <begin position="23"/>
        <end position="292"/>
    </location>
</feature>
<dbReference type="RefSeq" id="XP_002125648.1">
    <property type="nucleotide sequence ID" value="XM_002125612.5"/>
</dbReference>
<feature type="region of interest" description="Disordered" evidence="1">
    <location>
        <begin position="103"/>
        <end position="218"/>
    </location>
</feature>
<keyword evidence="2" id="KW-0472">Membrane</keyword>